<name>A0A4V5TR97_9BACI</name>
<evidence type="ECO:0000259" key="1">
    <source>
        <dbReference type="Pfam" id="PF13443"/>
    </source>
</evidence>
<evidence type="ECO:0000313" key="2">
    <source>
        <dbReference type="EMBL" id="TKI69113.1"/>
    </source>
</evidence>
<evidence type="ECO:0000313" key="3">
    <source>
        <dbReference type="Proteomes" id="UP000308744"/>
    </source>
</evidence>
<feature type="domain" description="HTH cro/C1-type" evidence="1">
    <location>
        <begin position="4"/>
        <end position="41"/>
    </location>
</feature>
<dbReference type="AlphaFoldDB" id="A0A4V5TR97"/>
<gene>
    <name evidence="2" type="ORF">FC756_09615</name>
</gene>
<keyword evidence="3" id="KW-1185">Reference proteome</keyword>
<accession>A0A4V5TR97</accession>
<dbReference type="InterPro" id="IPR001387">
    <property type="entry name" value="Cro/C1-type_HTH"/>
</dbReference>
<organism evidence="2 3">
    <name type="scientific">Lysinibacillus mangiferihumi</name>
    <dbReference type="NCBI Taxonomy" id="1130819"/>
    <lineage>
        <taxon>Bacteria</taxon>
        <taxon>Bacillati</taxon>
        <taxon>Bacillota</taxon>
        <taxon>Bacilli</taxon>
        <taxon>Bacillales</taxon>
        <taxon>Bacillaceae</taxon>
        <taxon>Lysinibacillus</taxon>
    </lineage>
</organism>
<protein>
    <recommendedName>
        <fullName evidence="1">HTH cro/C1-type domain-containing protein</fullName>
    </recommendedName>
</protein>
<reference evidence="2 3" key="1">
    <citation type="submission" date="2019-04" db="EMBL/GenBank/DDBJ databases">
        <title>Lysinibacillus genome sequencing.</title>
        <authorList>
            <person name="Dunlap C."/>
        </authorList>
    </citation>
    <scope>NUCLEOTIDE SEQUENCE [LARGE SCALE GENOMIC DNA]</scope>
    <source>
        <strain evidence="2 3">CCTCC AB 2010389</strain>
    </source>
</reference>
<dbReference type="Pfam" id="PF13443">
    <property type="entry name" value="HTH_26"/>
    <property type="match status" value="1"/>
</dbReference>
<dbReference type="EMBL" id="SZPU01000033">
    <property type="protein sequence ID" value="TKI69113.1"/>
    <property type="molecule type" value="Genomic_DNA"/>
</dbReference>
<comment type="caution">
    <text evidence="2">The sequence shown here is derived from an EMBL/GenBank/DDBJ whole genome shotgun (WGS) entry which is preliminary data.</text>
</comment>
<proteinExistence type="predicted"/>
<dbReference type="Proteomes" id="UP000308744">
    <property type="component" value="Unassembled WGS sequence"/>
</dbReference>
<sequence>MNFETVRKMYNDVSKQYQPDTLGALCKVLNCNISVLLEIIEELPHKKAPTLMEWVLFTVDLVYEPLIRCKTILY</sequence>